<feature type="domain" description="HTH marR-type" evidence="9">
    <location>
        <begin position="9"/>
        <end position="143"/>
    </location>
</feature>
<keyword evidence="5" id="KW-0804">Transcription</keyword>
<dbReference type="Proteomes" id="UP000539064">
    <property type="component" value="Unassembled WGS sequence"/>
</dbReference>
<dbReference type="PROSITE" id="PS50995">
    <property type="entry name" value="HTH_MARR_2"/>
    <property type="match status" value="1"/>
</dbReference>
<dbReference type="GO" id="GO:0003677">
    <property type="term" value="F:DNA binding"/>
    <property type="evidence" value="ECO:0007669"/>
    <property type="project" value="UniProtKB-KW"/>
</dbReference>
<keyword evidence="3" id="KW-0805">Transcription regulation</keyword>
<evidence type="ECO:0000256" key="8">
    <source>
        <dbReference type="ARBA" id="ARBA00047207"/>
    </source>
</evidence>
<evidence type="ECO:0000259" key="9">
    <source>
        <dbReference type="PROSITE" id="PS50995"/>
    </source>
</evidence>
<protein>
    <recommendedName>
        <fullName evidence="7">HTH-type transcriptional regulator SarZ</fullName>
    </recommendedName>
    <alternativeName>
        <fullName evidence="8">Staphylococcal accessory regulator Z</fullName>
    </alternativeName>
</protein>
<comment type="similarity">
    <text evidence="6">Belongs to the SarZ family.</text>
</comment>
<dbReference type="FunFam" id="1.10.10.10:FF:000163">
    <property type="entry name" value="MarR family transcriptional regulator"/>
    <property type="match status" value="1"/>
</dbReference>
<evidence type="ECO:0000313" key="10">
    <source>
        <dbReference type="EMBL" id="MBC1792714.1"/>
    </source>
</evidence>
<keyword evidence="2" id="KW-0963">Cytoplasm</keyword>
<dbReference type="RefSeq" id="WP_185486491.1">
    <property type="nucleotide sequence ID" value="NZ_JAARVC010000015.1"/>
</dbReference>
<evidence type="ECO:0000256" key="5">
    <source>
        <dbReference type="ARBA" id="ARBA00023163"/>
    </source>
</evidence>
<comment type="subcellular location">
    <subcellularLocation>
        <location evidence="1">Cytoplasm</location>
    </subcellularLocation>
</comment>
<name>A0A7X0XW64_9LIST</name>
<reference evidence="10 11" key="1">
    <citation type="submission" date="2020-03" db="EMBL/GenBank/DDBJ databases">
        <title>Soil Listeria distribution.</title>
        <authorList>
            <person name="Liao J."/>
            <person name="Wiedmann M."/>
        </authorList>
    </citation>
    <scope>NUCLEOTIDE SEQUENCE [LARGE SCALE GENOMIC DNA]</scope>
    <source>
        <strain evidence="10 11">FSL L7-0978</strain>
    </source>
</reference>
<dbReference type="SUPFAM" id="SSF46785">
    <property type="entry name" value="Winged helix' DNA-binding domain"/>
    <property type="match status" value="1"/>
</dbReference>
<dbReference type="Pfam" id="PF22381">
    <property type="entry name" value="Staph_reg_Sar_Rot"/>
    <property type="match status" value="1"/>
</dbReference>
<organism evidence="10 11">
    <name type="scientific">Listeria booriae</name>
    <dbReference type="NCBI Taxonomy" id="1552123"/>
    <lineage>
        <taxon>Bacteria</taxon>
        <taxon>Bacillati</taxon>
        <taxon>Bacillota</taxon>
        <taxon>Bacilli</taxon>
        <taxon>Bacillales</taxon>
        <taxon>Listeriaceae</taxon>
        <taxon>Listeria</taxon>
    </lineage>
</organism>
<dbReference type="AlphaFoldDB" id="A0A7X0XW64"/>
<dbReference type="SMART" id="SM00347">
    <property type="entry name" value="HTH_MARR"/>
    <property type="match status" value="1"/>
</dbReference>
<dbReference type="PANTHER" id="PTHR42756">
    <property type="entry name" value="TRANSCRIPTIONAL REGULATOR, MARR"/>
    <property type="match status" value="1"/>
</dbReference>
<evidence type="ECO:0000313" key="11">
    <source>
        <dbReference type="Proteomes" id="UP000539064"/>
    </source>
</evidence>
<evidence type="ECO:0000256" key="6">
    <source>
        <dbReference type="ARBA" id="ARBA00046337"/>
    </source>
</evidence>
<sequence length="159" mass="18414">MASQKRILDEQLCFSIYTASREFTKFYRQALEPFELTYPQYLVLLVLWEEPKLLVKELGTHLALDSGTLTPMLKRMETMSLIKRTRSKADERKVYIEPTDKAIAMKDDVLTNVADCISKLSFTEEAYFQLLTGMKELTTKIQENNGGTKNEKIVRNNSY</sequence>
<keyword evidence="4" id="KW-0238">DNA-binding</keyword>
<evidence type="ECO:0000256" key="1">
    <source>
        <dbReference type="ARBA" id="ARBA00004496"/>
    </source>
</evidence>
<gene>
    <name evidence="10" type="ORF">HCA52_04705</name>
</gene>
<accession>A0A7X0XW64</accession>
<comment type="caution">
    <text evidence="10">The sequence shown here is derived from an EMBL/GenBank/DDBJ whole genome shotgun (WGS) entry which is preliminary data.</text>
</comment>
<dbReference type="InterPro" id="IPR036388">
    <property type="entry name" value="WH-like_DNA-bd_sf"/>
</dbReference>
<dbReference type="EMBL" id="JAARVG010000003">
    <property type="protein sequence ID" value="MBC1792714.1"/>
    <property type="molecule type" value="Genomic_DNA"/>
</dbReference>
<proteinExistence type="inferred from homology"/>
<dbReference type="PANTHER" id="PTHR42756:SF1">
    <property type="entry name" value="TRANSCRIPTIONAL REPRESSOR OF EMRAB OPERON"/>
    <property type="match status" value="1"/>
</dbReference>
<dbReference type="InterPro" id="IPR000835">
    <property type="entry name" value="HTH_MarR-typ"/>
</dbReference>
<dbReference type="GO" id="GO:0003700">
    <property type="term" value="F:DNA-binding transcription factor activity"/>
    <property type="evidence" value="ECO:0007669"/>
    <property type="project" value="InterPro"/>
</dbReference>
<evidence type="ECO:0000256" key="4">
    <source>
        <dbReference type="ARBA" id="ARBA00023125"/>
    </source>
</evidence>
<evidence type="ECO:0000256" key="2">
    <source>
        <dbReference type="ARBA" id="ARBA00022490"/>
    </source>
</evidence>
<evidence type="ECO:0000256" key="3">
    <source>
        <dbReference type="ARBA" id="ARBA00023015"/>
    </source>
</evidence>
<dbReference type="GO" id="GO:0005737">
    <property type="term" value="C:cytoplasm"/>
    <property type="evidence" value="ECO:0007669"/>
    <property type="project" value="UniProtKB-SubCell"/>
</dbReference>
<evidence type="ECO:0000256" key="7">
    <source>
        <dbReference type="ARBA" id="ARBA00047188"/>
    </source>
</evidence>
<dbReference type="InterPro" id="IPR036390">
    <property type="entry name" value="WH_DNA-bd_sf"/>
</dbReference>
<dbReference type="Gene3D" id="1.10.10.10">
    <property type="entry name" value="Winged helix-like DNA-binding domain superfamily/Winged helix DNA-binding domain"/>
    <property type="match status" value="1"/>
</dbReference>
<dbReference type="InterPro" id="IPR055166">
    <property type="entry name" value="Transc_reg_Sar_Rot_HTH"/>
</dbReference>